<comment type="similarity">
    <text evidence="4 8">Belongs to the glycosyltransferase 1 family. Bacterial/plant glycogen synthase subfamily.</text>
</comment>
<dbReference type="UniPathway" id="UPA00164"/>
<comment type="function">
    <text evidence="2 8">Synthesizes alpha-1,4-glucan chains using ADP-glucose.</text>
</comment>
<evidence type="ECO:0000256" key="3">
    <source>
        <dbReference type="ARBA" id="ARBA00004964"/>
    </source>
</evidence>
<evidence type="ECO:0000256" key="6">
    <source>
        <dbReference type="ARBA" id="ARBA00022679"/>
    </source>
</evidence>
<comment type="pathway">
    <text evidence="3 8">Glycan biosynthesis; glycogen biosynthesis.</text>
</comment>
<dbReference type="NCBIfam" id="TIGR02095">
    <property type="entry name" value="glgA"/>
    <property type="match status" value="1"/>
</dbReference>
<evidence type="ECO:0000313" key="12">
    <source>
        <dbReference type="Proteomes" id="UP000229641"/>
    </source>
</evidence>
<dbReference type="SUPFAM" id="SSF53756">
    <property type="entry name" value="UDP-Glycosyltransferase/glycogen phosphorylase"/>
    <property type="match status" value="1"/>
</dbReference>
<evidence type="ECO:0000256" key="7">
    <source>
        <dbReference type="ARBA" id="ARBA00023056"/>
    </source>
</evidence>
<evidence type="ECO:0000256" key="2">
    <source>
        <dbReference type="ARBA" id="ARBA00002764"/>
    </source>
</evidence>
<keyword evidence="6 8" id="KW-0808">Transferase</keyword>
<evidence type="ECO:0000256" key="4">
    <source>
        <dbReference type="ARBA" id="ARBA00010281"/>
    </source>
</evidence>
<dbReference type="PANTHER" id="PTHR45825">
    <property type="entry name" value="GRANULE-BOUND STARCH SYNTHASE 1, CHLOROPLASTIC/AMYLOPLASTIC"/>
    <property type="match status" value="1"/>
</dbReference>
<proteinExistence type="inferred from homology"/>
<protein>
    <recommendedName>
        <fullName evidence="8">Glycogen synthase</fullName>
        <ecNumber evidence="8">2.4.1.21</ecNumber>
    </recommendedName>
    <alternativeName>
        <fullName evidence="8">Starch [bacterial glycogen] synthase</fullName>
    </alternativeName>
</protein>
<organism evidence="11 12">
    <name type="scientific">Candidatus Ghiorseimicrobium undicola</name>
    <dbReference type="NCBI Taxonomy" id="1974746"/>
    <lineage>
        <taxon>Bacteria</taxon>
        <taxon>Pseudomonadati</taxon>
        <taxon>Candidatus Omnitrophota</taxon>
        <taxon>Candidatus Ghiorseimicrobium</taxon>
    </lineage>
</organism>
<keyword evidence="7 8" id="KW-0320">Glycogen biosynthesis</keyword>
<keyword evidence="5 8" id="KW-0328">Glycosyltransferase</keyword>
<dbReference type="CDD" id="cd03791">
    <property type="entry name" value="GT5_Glycogen_synthase_DULL1-like"/>
    <property type="match status" value="1"/>
</dbReference>
<feature type="domain" description="Glycosyl transferase family 1" evidence="9">
    <location>
        <begin position="279"/>
        <end position="424"/>
    </location>
</feature>
<dbReference type="HAMAP" id="MF_00484">
    <property type="entry name" value="Glycogen_synth"/>
    <property type="match status" value="1"/>
</dbReference>
<gene>
    <name evidence="8" type="primary">glgA</name>
    <name evidence="11" type="ORF">COV72_06190</name>
</gene>
<dbReference type="InterPro" id="IPR013534">
    <property type="entry name" value="Starch_synth_cat_dom"/>
</dbReference>
<sequence>MKILLCSSEIVPFAKTGGLADVAGALPSRLKKQGVEIILAMPKYKGVDEKKFKIHNVSDTVSACDANGIKVYFINNDFYFNRDGLYGDKFGDYKDNLDRFLFYCTQTLALLKNINFKPDVIHCNDWQSSLVPVFLKNKLNNDPFYKEIKTVLTIHNLAYQGLFPADEFGKLSLDPGLFGIGGLEFYGKINLLKGGIVFSDAVNTVSANYAKEILTSEFGCGLEGVLAGKKQNLSGILNGLDYDIWDPAIDKFIFKKFSPGSLENKYENKHSLQKELGLALKKDVPLFGMVSRLARQKGLDLIAADIEKIAKSNVQLVILGTGEAVYHDVLEKMRKKYPKVISANIKFDDVLAHKIYAASDVFLMPSRYEPCGLGQLISFKYGTIPLAFKTGGLADTVSAENGFVFDKYDVESFLNCFKKAQAAYKNKKKWQSLVKRAFTYDFSWDESAKKYINLYKSLSR</sequence>
<evidence type="ECO:0000256" key="8">
    <source>
        <dbReference type="HAMAP-Rule" id="MF_00484"/>
    </source>
</evidence>
<dbReference type="Pfam" id="PF00534">
    <property type="entry name" value="Glycos_transf_1"/>
    <property type="match status" value="1"/>
</dbReference>
<dbReference type="InterPro" id="IPR011835">
    <property type="entry name" value="GS/SS"/>
</dbReference>
<dbReference type="Proteomes" id="UP000229641">
    <property type="component" value="Unassembled WGS sequence"/>
</dbReference>
<dbReference type="PANTHER" id="PTHR45825:SF11">
    <property type="entry name" value="ALPHA AMYLASE DOMAIN-CONTAINING PROTEIN"/>
    <property type="match status" value="1"/>
</dbReference>
<name>A0A2H0LWR4_9BACT</name>
<evidence type="ECO:0000259" key="9">
    <source>
        <dbReference type="Pfam" id="PF00534"/>
    </source>
</evidence>
<dbReference type="GO" id="GO:0004373">
    <property type="term" value="F:alpha-1,4-glucan glucosyltransferase (UDP-glucose donor) activity"/>
    <property type="evidence" value="ECO:0007669"/>
    <property type="project" value="InterPro"/>
</dbReference>
<dbReference type="AlphaFoldDB" id="A0A2H0LWR4"/>
<dbReference type="NCBIfam" id="NF001899">
    <property type="entry name" value="PRK00654.1-2"/>
    <property type="match status" value="1"/>
</dbReference>
<dbReference type="GO" id="GO:0009011">
    <property type="term" value="F:alpha-1,4-glucan glucosyltransferase (ADP-glucose donor) activity"/>
    <property type="evidence" value="ECO:0007669"/>
    <property type="project" value="UniProtKB-UniRule"/>
</dbReference>
<dbReference type="GO" id="GO:0005978">
    <property type="term" value="P:glycogen biosynthetic process"/>
    <property type="evidence" value="ECO:0007669"/>
    <property type="project" value="UniProtKB-UniRule"/>
</dbReference>
<dbReference type="Gene3D" id="3.40.50.2000">
    <property type="entry name" value="Glycogen Phosphorylase B"/>
    <property type="match status" value="2"/>
</dbReference>
<evidence type="ECO:0000259" key="10">
    <source>
        <dbReference type="Pfam" id="PF08323"/>
    </source>
</evidence>
<dbReference type="EC" id="2.4.1.21" evidence="8"/>
<evidence type="ECO:0000256" key="1">
    <source>
        <dbReference type="ARBA" id="ARBA00001478"/>
    </source>
</evidence>
<feature type="domain" description="Starch synthase catalytic" evidence="10">
    <location>
        <begin position="2"/>
        <end position="227"/>
    </location>
</feature>
<dbReference type="InterPro" id="IPR001296">
    <property type="entry name" value="Glyco_trans_1"/>
</dbReference>
<comment type="caution">
    <text evidence="11">The sequence shown here is derived from an EMBL/GenBank/DDBJ whole genome shotgun (WGS) entry which is preliminary data.</text>
</comment>
<reference evidence="11 12" key="1">
    <citation type="submission" date="2017-09" db="EMBL/GenBank/DDBJ databases">
        <title>Depth-based differentiation of microbial function through sediment-hosted aquifers and enrichment of novel symbionts in the deep terrestrial subsurface.</title>
        <authorList>
            <person name="Probst A.J."/>
            <person name="Ladd B."/>
            <person name="Jarett J.K."/>
            <person name="Geller-Mcgrath D.E."/>
            <person name="Sieber C.M."/>
            <person name="Emerson J.B."/>
            <person name="Anantharaman K."/>
            <person name="Thomas B.C."/>
            <person name="Malmstrom R."/>
            <person name="Stieglmeier M."/>
            <person name="Klingl A."/>
            <person name="Woyke T."/>
            <person name="Ryan C.M."/>
            <person name="Banfield J.F."/>
        </authorList>
    </citation>
    <scope>NUCLEOTIDE SEQUENCE [LARGE SCALE GENOMIC DNA]</scope>
    <source>
        <strain evidence="11">CG11_big_fil_rev_8_21_14_0_20_42_13</strain>
    </source>
</reference>
<dbReference type="EMBL" id="PCWA01000084">
    <property type="protein sequence ID" value="PIQ88863.1"/>
    <property type="molecule type" value="Genomic_DNA"/>
</dbReference>
<dbReference type="Pfam" id="PF08323">
    <property type="entry name" value="Glyco_transf_5"/>
    <property type="match status" value="1"/>
</dbReference>
<evidence type="ECO:0000313" key="11">
    <source>
        <dbReference type="EMBL" id="PIQ88863.1"/>
    </source>
</evidence>
<feature type="binding site" evidence="8">
    <location>
        <position position="15"/>
    </location>
    <ligand>
        <name>ADP-alpha-D-glucose</name>
        <dbReference type="ChEBI" id="CHEBI:57498"/>
    </ligand>
</feature>
<evidence type="ECO:0000256" key="5">
    <source>
        <dbReference type="ARBA" id="ARBA00022676"/>
    </source>
</evidence>
<comment type="catalytic activity">
    <reaction evidence="1 8">
        <text>[(1-&gt;4)-alpha-D-glucosyl](n) + ADP-alpha-D-glucose = [(1-&gt;4)-alpha-D-glucosyl](n+1) + ADP + H(+)</text>
        <dbReference type="Rhea" id="RHEA:18189"/>
        <dbReference type="Rhea" id="RHEA-COMP:9584"/>
        <dbReference type="Rhea" id="RHEA-COMP:9587"/>
        <dbReference type="ChEBI" id="CHEBI:15378"/>
        <dbReference type="ChEBI" id="CHEBI:15444"/>
        <dbReference type="ChEBI" id="CHEBI:57498"/>
        <dbReference type="ChEBI" id="CHEBI:456216"/>
        <dbReference type="EC" id="2.4.1.21"/>
    </reaction>
</comment>
<accession>A0A2H0LWR4</accession>